<name>A0A1G7ATH5_9BACT</name>
<dbReference type="STRING" id="57664.SAMN05661003_104191"/>
<dbReference type="GO" id="GO:0043107">
    <property type="term" value="P:type IV pilus-dependent motility"/>
    <property type="evidence" value="ECO:0007669"/>
    <property type="project" value="TreeGrafter"/>
</dbReference>
<accession>A0A1G7ATH5</accession>
<keyword evidence="2" id="KW-1133">Transmembrane helix</keyword>
<dbReference type="PANTHER" id="PTHR40278">
    <property type="entry name" value="DNA UTILIZATION PROTEIN HOFN"/>
    <property type="match status" value="1"/>
</dbReference>
<keyword evidence="2" id="KW-0472">Membrane</keyword>
<evidence type="ECO:0000313" key="4">
    <source>
        <dbReference type="Proteomes" id="UP000243205"/>
    </source>
</evidence>
<organism evidence="3 4">
    <name type="scientific">Desulfuromonas thiophila</name>
    <dbReference type="NCBI Taxonomy" id="57664"/>
    <lineage>
        <taxon>Bacteria</taxon>
        <taxon>Pseudomonadati</taxon>
        <taxon>Thermodesulfobacteriota</taxon>
        <taxon>Desulfuromonadia</taxon>
        <taxon>Desulfuromonadales</taxon>
        <taxon>Desulfuromonadaceae</taxon>
        <taxon>Desulfuromonas</taxon>
    </lineage>
</organism>
<evidence type="ECO:0000313" key="3">
    <source>
        <dbReference type="EMBL" id="SDE18010.1"/>
    </source>
</evidence>
<dbReference type="InterPro" id="IPR007813">
    <property type="entry name" value="PilN"/>
</dbReference>
<dbReference type="GO" id="GO:0043683">
    <property type="term" value="P:type IV pilus assembly"/>
    <property type="evidence" value="ECO:0007669"/>
    <property type="project" value="TreeGrafter"/>
</dbReference>
<proteinExistence type="predicted"/>
<dbReference type="Proteomes" id="UP000243205">
    <property type="component" value="Unassembled WGS sequence"/>
</dbReference>
<keyword evidence="2" id="KW-0812">Transmembrane</keyword>
<dbReference type="AlphaFoldDB" id="A0A1G7ATH5"/>
<dbReference type="Pfam" id="PF05137">
    <property type="entry name" value="PilN"/>
    <property type="match status" value="1"/>
</dbReference>
<sequence>MIRINLLPVKAAQKKEQARNQIIVAGAFLLVTCGVCYFLYDNLQGQIAQLDATISRTRTEIKNLEKKIGEVNKYKKLQEDLQNKLNVLADLKESKSGPVHLMDELIEALPDKLWVNQLVQKGDSISLAGVGLTEDDVATFMTRLEASPYYRSVELKVTKQKVQDGLRLQNFELSCRMEQPKKLSAGK</sequence>
<dbReference type="OrthoDB" id="5296173at2"/>
<reference evidence="4" key="1">
    <citation type="submission" date="2016-10" db="EMBL/GenBank/DDBJ databases">
        <authorList>
            <person name="Varghese N."/>
            <person name="Submissions S."/>
        </authorList>
    </citation>
    <scope>NUCLEOTIDE SEQUENCE [LARGE SCALE GENOMIC DNA]</scope>
    <source>
        <strain evidence="4">DSM 8987</strain>
    </source>
</reference>
<keyword evidence="4" id="KW-1185">Reference proteome</keyword>
<dbReference type="EMBL" id="FNAQ01000004">
    <property type="protein sequence ID" value="SDE18010.1"/>
    <property type="molecule type" value="Genomic_DNA"/>
</dbReference>
<feature type="coiled-coil region" evidence="1">
    <location>
        <begin position="40"/>
        <end position="94"/>
    </location>
</feature>
<dbReference type="PANTHER" id="PTHR40278:SF2">
    <property type="entry name" value="TYPE IV PILUS INNER MEMBRANE COMPONENT PILN"/>
    <property type="match status" value="1"/>
</dbReference>
<protein>
    <submittedName>
        <fullName evidence="3">Type IV pilus assembly protein PilN</fullName>
    </submittedName>
</protein>
<dbReference type="RefSeq" id="WP_092077353.1">
    <property type="nucleotide sequence ID" value="NZ_CALFZY010000012.1"/>
</dbReference>
<feature type="transmembrane region" description="Helical" evidence="2">
    <location>
        <begin position="21"/>
        <end position="40"/>
    </location>
</feature>
<evidence type="ECO:0000256" key="1">
    <source>
        <dbReference type="SAM" id="Coils"/>
    </source>
</evidence>
<dbReference type="InterPro" id="IPR052534">
    <property type="entry name" value="Extracell_DNA_Util/SecSys_Comp"/>
</dbReference>
<keyword evidence="1" id="KW-0175">Coiled coil</keyword>
<gene>
    <name evidence="3" type="ORF">SAMN05661003_104191</name>
</gene>
<evidence type="ECO:0000256" key="2">
    <source>
        <dbReference type="SAM" id="Phobius"/>
    </source>
</evidence>